<evidence type="ECO:0000259" key="12">
    <source>
        <dbReference type="Pfam" id="PF07992"/>
    </source>
</evidence>
<protein>
    <submittedName>
        <fullName evidence="13">Selenide, water dikinase SelD</fullName>
        <ecNumber evidence="13">2.7.9.3</ecNumber>
    </submittedName>
</protein>
<feature type="domain" description="FAD/NAD(P)-binding" evidence="12">
    <location>
        <begin position="11"/>
        <end position="296"/>
    </location>
</feature>
<dbReference type="Gene3D" id="3.50.50.100">
    <property type="match status" value="1"/>
</dbReference>
<keyword evidence="2" id="KW-0285">Flavoprotein</keyword>
<evidence type="ECO:0000313" key="14">
    <source>
        <dbReference type="Proteomes" id="UP001589670"/>
    </source>
</evidence>
<proteinExistence type="predicted"/>
<dbReference type="InterPro" id="IPR023753">
    <property type="entry name" value="FAD/NAD-binding_dom"/>
</dbReference>
<dbReference type="NCBIfam" id="TIGR00476">
    <property type="entry name" value="selD"/>
    <property type="match status" value="1"/>
</dbReference>
<evidence type="ECO:0000313" key="13">
    <source>
        <dbReference type="EMBL" id="MFB9149497.1"/>
    </source>
</evidence>
<keyword evidence="6" id="KW-0274">FAD</keyword>
<dbReference type="Gene3D" id="3.90.650.10">
    <property type="entry name" value="PurM-like C-terminal domain"/>
    <property type="match status" value="1"/>
</dbReference>
<accession>A0ABV5HYS7</accession>
<dbReference type="PANTHER" id="PTHR42913:SF9">
    <property type="entry name" value="SLR1591 PROTEIN"/>
    <property type="match status" value="1"/>
</dbReference>
<dbReference type="Proteomes" id="UP001589670">
    <property type="component" value="Unassembled WGS sequence"/>
</dbReference>
<feature type="domain" description="PurM-like C-terminal" evidence="11">
    <location>
        <begin position="541"/>
        <end position="708"/>
    </location>
</feature>
<dbReference type="Gene3D" id="3.30.1330.10">
    <property type="entry name" value="PurM-like, N-terminal domain"/>
    <property type="match status" value="1"/>
</dbReference>
<dbReference type="InterPro" id="IPR017584">
    <property type="entry name" value="Pyridine_nucleo_diS_OxRdtase_N"/>
</dbReference>
<evidence type="ECO:0000256" key="2">
    <source>
        <dbReference type="ARBA" id="ARBA00022630"/>
    </source>
</evidence>
<evidence type="ECO:0000259" key="11">
    <source>
        <dbReference type="Pfam" id="PF02769"/>
    </source>
</evidence>
<keyword evidence="9" id="KW-0711">Selenium</keyword>
<reference evidence="13 14" key="1">
    <citation type="submission" date="2024-09" db="EMBL/GenBank/DDBJ databases">
        <authorList>
            <person name="Sun Q."/>
            <person name="Mori K."/>
        </authorList>
    </citation>
    <scope>NUCLEOTIDE SEQUENCE [LARGE SCALE GENOMIC DNA]</scope>
    <source>
        <strain evidence="13 14">CECT 9424</strain>
    </source>
</reference>
<name>A0ABV5HYS7_9RHOB</name>
<evidence type="ECO:0000256" key="8">
    <source>
        <dbReference type="ARBA" id="ARBA00023002"/>
    </source>
</evidence>
<dbReference type="RefSeq" id="WP_377068463.1">
    <property type="nucleotide sequence ID" value="NZ_JBHMEC010000010.1"/>
</dbReference>
<keyword evidence="5" id="KW-0418">Kinase</keyword>
<dbReference type="SUPFAM" id="SSF56042">
    <property type="entry name" value="PurM C-terminal domain-like"/>
    <property type="match status" value="1"/>
</dbReference>
<evidence type="ECO:0000256" key="1">
    <source>
        <dbReference type="ARBA" id="ARBA00001974"/>
    </source>
</evidence>
<dbReference type="PANTHER" id="PTHR42913">
    <property type="entry name" value="APOPTOSIS-INDUCING FACTOR 1"/>
    <property type="match status" value="1"/>
</dbReference>
<evidence type="ECO:0000256" key="9">
    <source>
        <dbReference type="ARBA" id="ARBA00023266"/>
    </source>
</evidence>
<keyword evidence="8" id="KW-0560">Oxidoreductase</keyword>
<gene>
    <name evidence="13" type="primary">selD</name>
    <name evidence="13" type="ORF">ACFFU4_06990</name>
</gene>
<evidence type="ECO:0000256" key="3">
    <source>
        <dbReference type="ARBA" id="ARBA00022679"/>
    </source>
</evidence>
<dbReference type="InterPro" id="IPR016188">
    <property type="entry name" value="PurM-like_N"/>
</dbReference>
<dbReference type="Pfam" id="PF02769">
    <property type="entry name" value="AIRS_C"/>
    <property type="match status" value="1"/>
</dbReference>
<keyword evidence="7" id="KW-0067">ATP-binding</keyword>
<dbReference type="InterPro" id="IPR004536">
    <property type="entry name" value="SPS/SelD"/>
</dbReference>
<organism evidence="13 14">
    <name type="scientific">Roseovarius ramblicola</name>
    <dbReference type="NCBI Taxonomy" id="2022336"/>
    <lineage>
        <taxon>Bacteria</taxon>
        <taxon>Pseudomonadati</taxon>
        <taxon>Pseudomonadota</taxon>
        <taxon>Alphaproteobacteria</taxon>
        <taxon>Rhodobacterales</taxon>
        <taxon>Roseobacteraceae</taxon>
        <taxon>Roseovarius</taxon>
    </lineage>
</organism>
<dbReference type="EMBL" id="JBHMEC010000010">
    <property type="protein sequence ID" value="MFB9149497.1"/>
    <property type="molecule type" value="Genomic_DNA"/>
</dbReference>
<dbReference type="InterPro" id="IPR051169">
    <property type="entry name" value="NADH-Q_oxidoreductase"/>
</dbReference>
<sequence length="718" mass="74062">MMPSPVPLSRDLVLVGGGHAHALVLRMWGMEPLPGARLTVIDPNPVAPYSGMLPGMVAGHYRQRDLEIDLVRLARFAGARLIVGAACGIDAGARRITLGDGREIGYDVASVDVGVHARMPGLPGFAEHGLAVKPLGPFAARWEAFVAEVAAGREAPGAAVIGGGIAGVEVALAMAHRLRQAAGRADVSLIERAPQIAPGGPVLRPRLMRALADMGVRVRTGARVAEVRSDAVLLEGGEAVPARLTVGAAGARAHEWLAQTGLPVTQDGFVRVAADMRVEGQDALFAVGDCAHLGHAPRPKAGVFAVRVAPVLRDNLRAVLCGGQTRAFRPQRDYLKLVSLGERRAVAEKLGIAFSGRLLWRWKDRIDRAFMDKFDPLPQMRAEPLPRLRALSGEVDDEPMCGGCGAKVAPEVLRGAIAGPGDDAAVIETGGVRQVLSTDHLRAFTEDHGLMARIAALHALGDIWAMGARPQAALVSVTLPRMSEALQARSMTEIMAGARAALAPAGAQIVGGHSSMGAEASIGFALTGIVEGEAITLAGGRPGDALILTRPIGSGTLLAADMRGVAEGRDIVALFNRLVEPQGDAAALLSGAHAMTDVTGFGLAGHLRNMCRESGVAAWIDPEAVPPMPGAEALAARGLRSTIWAANRRAAPVAGLGEGGRAALMHDPQTAGGLLAAVAAGEADALVARLREAGHGAARIGGIEDGVPGAVRCGAVAG</sequence>
<dbReference type="InterPro" id="IPR036921">
    <property type="entry name" value="PurM-like_N_sf"/>
</dbReference>
<evidence type="ECO:0000256" key="7">
    <source>
        <dbReference type="ARBA" id="ARBA00022840"/>
    </source>
</evidence>
<evidence type="ECO:0000259" key="10">
    <source>
        <dbReference type="Pfam" id="PF00586"/>
    </source>
</evidence>
<keyword evidence="3 13" id="KW-0808">Transferase</keyword>
<evidence type="ECO:0000256" key="6">
    <source>
        <dbReference type="ARBA" id="ARBA00022827"/>
    </source>
</evidence>
<evidence type="ECO:0000256" key="5">
    <source>
        <dbReference type="ARBA" id="ARBA00022777"/>
    </source>
</evidence>
<dbReference type="SUPFAM" id="SSF51905">
    <property type="entry name" value="FAD/NAD(P)-binding domain"/>
    <property type="match status" value="2"/>
</dbReference>
<dbReference type="Pfam" id="PF07992">
    <property type="entry name" value="Pyr_redox_2"/>
    <property type="match status" value="1"/>
</dbReference>
<dbReference type="InterPro" id="IPR036188">
    <property type="entry name" value="FAD/NAD-bd_sf"/>
</dbReference>
<evidence type="ECO:0000256" key="4">
    <source>
        <dbReference type="ARBA" id="ARBA00022741"/>
    </source>
</evidence>
<keyword evidence="4" id="KW-0547">Nucleotide-binding</keyword>
<feature type="domain" description="PurM-like N-terminal" evidence="10">
    <location>
        <begin position="421"/>
        <end position="530"/>
    </location>
</feature>
<dbReference type="SUPFAM" id="SSF55326">
    <property type="entry name" value="PurM N-terminal domain-like"/>
    <property type="match status" value="1"/>
</dbReference>
<dbReference type="Pfam" id="PF00586">
    <property type="entry name" value="AIRS"/>
    <property type="match status" value="1"/>
</dbReference>
<dbReference type="EC" id="2.7.9.3" evidence="13"/>
<dbReference type="GO" id="GO:0004756">
    <property type="term" value="F:selenide, water dikinase activity"/>
    <property type="evidence" value="ECO:0007669"/>
    <property type="project" value="UniProtKB-EC"/>
</dbReference>
<dbReference type="InterPro" id="IPR036676">
    <property type="entry name" value="PurM-like_C_sf"/>
</dbReference>
<dbReference type="InterPro" id="IPR010918">
    <property type="entry name" value="PurM-like_C_dom"/>
</dbReference>
<comment type="caution">
    <text evidence="13">The sequence shown here is derived from an EMBL/GenBank/DDBJ whole genome shotgun (WGS) entry which is preliminary data.</text>
</comment>
<comment type="cofactor">
    <cofactor evidence="1">
        <name>FAD</name>
        <dbReference type="ChEBI" id="CHEBI:57692"/>
    </cofactor>
</comment>
<keyword evidence="14" id="KW-1185">Reference proteome</keyword>
<dbReference type="NCBIfam" id="TIGR03169">
    <property type="entry name" value="Nterm_to_SelD"/>
    <property type="match status" value="1"/>
</dbReference>